<evidence type="ECO:0008006" key="3">
    <source>
        <dbReference type="Google" id="ProtNLM"/>
    </source>
</evidence>
<dbReference type="Proteomes" id="UP000256709">
    <property type="component" value="Unassembled WGS sequence"/>
</dbReference>
<evidence type="ECO:0000313" key="1">
    <source>
        <dbReference type="EMBL" id="RFA07576.1"/>
    </source>
</evidence>
<accession>A0A3E0VCG0</accession>
<reference evidence="1 2" key="1">
    <citation type="submission" date="2017-04" db="EMBL/GenBank/DDBJ databases">
        <title>Comparative genome analysis of Subtercola boreus.</title>
        <authorList>
            <person name="Cho Y.-J."/>
            <person name="Cho A."/>
            <person name="Kim O.-S."/>
            <person name="Lee J.-I."/>
        </authorList>
    </citation>
    <scope>NUCLEOTIDE SEQUENCE [LARGE SCALE GENOMIC DNA]</scope>
    <source>
        <strain evidence="1 2">P27444</strain>
    </source>
</reference>
<evidence type="ECO:0000313" key="2">
    <source>
        <dbReference type="Proteomes" id="UP000256709"/>
    </source>
</evidence>
<organism evidence="1 2">
    <name type="scientific">Subtercola boreus</name>
    <dbReference type="NCBI Taxonomy" id="120213"/>
    <lineage>
        <taxon>Bacteria</taxon>
        <taxon>Bacillati</taxon>
        <taxon>Actinomycetota</taxon>
        <taxon>Actinomycetes</taxon>
        <taxon>Micrococcales</taxon>
        <taxon>Microbacteriaceae</taxon>
        <taxon>Subtercola</taxon>
    </lineage>
</organism>
<dbReference type="AlphaFoldDB" id="A0A3E0VCG0"/>
<comment type="caution">
    <text evidence="1">The sequence shown here is derived from an EMBL/GenBank/DDBJ whole genome shotgun (WGS) entry which is preliminary data.</text>
</comment>
<dbReference type="EMBL" id="NBXA01000026">
    <property type="protein sequence ID" value="RFA07576.1"/>
    <property type="molecule type" value="Genomic_DNA"/>
</dbReference>
<gene>
    <name evidence="1" type="ORF">B7R21_15430</name>
</gene>
<name>A0A3E0VCG0_9MICO</name>
<proteinExistence type="predicted"/>
<sequence>MDPTSITQRAGTAREHLQVAEERLEYSALTAIPSAEAQVAASNAISAGIAASDAICGKALGERSNESDHRVAVALLASVHPGGAELSSRLARLLADKSQHQYGGYVTRKRAEKAVKHAKILVDAMQVFGIA</sequence>
<protein>
    <recommendedName>
        <fullName evidence="3">HEPN domain-containing protein</fullName>
    </recommendedName>
</protein>